<dbReference type="InterPro" id="IPR043203">
    <property type="entry name" value="VGCC_Ca_Na"/>
</dbReference>
<dbReference type="Pfam" id="PF00520">
    <property type="entry name" value="Ion_trans"/>
    <property type="match status" value="1"/>
</dbReference>
<sequence length="145" mass="16763">MVTFLFTAEMVTRLYVFRIDFFIYERMWNCFDLIILFLALVEIALEIVVRSLAGTENSVFDGGGTAKMMRLIRLTRLLRLVRTFRQLKPLRMLVRSIMAAGKSVFWALLLLFMIVYVFGVVLTQAVTEHTEGGDRIEDDNLISKT</sequence>
<comment type="subcellular location">
    <subcellularLocation>
        <location evidence="1">Membrane</location>
        <topology evidence="1">Multi-pass membrane protein</topology>
    </subcellularLocation>
</comment>
<feature type="domain" description="Ion transport" evidence="6">
    <location>
        <begin position="2"/>
        <end position="126"/>
    </location>
</feature>
<evidence type="ECO:0000313" key="7">
    <source>
        <dbReference type="EMBL" id="CAK0847840.1"/>
    </source>
</evidence>
<keyword evidence="2 5" id="KW-0812">Transmembrane</keyword>
<keyword evidence="3 5" id="KW-1133">Transmembrane helix</keyword>
<name>A0ABN9TP25_9DINO</name>
<dbReference type="Proteomes" id="UP001189429">
    <property type="component" value="Unassembled WGS sequence"/>
</dbReference>
<comment type="caution">
    <text evidence="7">The sequence shown here is derived from an EMBL/GenBank/DDBJ whole genome shotgun (WGS) entry which is preliminary data.</text>
</comment>
<feature type="transmembrane region" description="Helical" evidence="5">
    <location>
        <begin position="28"/>
        <end position="48"/>
    </location>
</feature>
<protein>
    <recommendedName>
        <fullName evidence="6">Ion transport domain-containing protein</fullName>
    </recommendedName>
</protein>
<dbReference type="PANTHER" id="PTHR10037">
    <property type="entry name" value="VOLTAGE-GATED CATION CHANNEL CALCIUM AND SODIUM"/>
    <property type="match status" value="1"/>
</dbReference>
<evidence type="ECO:0000259" key="6">
    <source>
        <dbReference type="Pfam" id="PF00520"/>
    </source>
</evidence>
<keyword evidence="8" id="KW-1185">Reference proteome</keyword>
<accession>A0ABN9TP25</accession>
<proteinExistence type="predicted"/>
<evidence type="ECO:0000313" key="8">
    <source>
        <dbReference type="Proteomes" id="UP001189429"/>
    </source>
</evidence>
<dbReference type="InterPro" id="IPR005821">
    <property type="entry name" value="Ion_trans_dom"/>
</dbReference>
<keyword evidence="4 5" id="KW-0472">Membrane</keyword>
<dbReference type="PANTHER" id="PTHR10037:SF62">
    <property type="entry name" value="SODIUM CHANNEL PROTEIN 60E"/>
    <property type="match status" value="1"/>
</dbReference>
<reference evidence="7" key="1">
    <citation type="submission" date="2023-10" db="EMBL/GenBank/DDBJ databases">
        <authorList>
            <person name="Chen Y."/>
            <person name="Shah S."/>
            <person name="Dougan E. K."/>
            <person name="Thang M."/>
            <person name="Chan C."/>
        </authorList>
    </citation>
    <scope>NUCLEOTIDE SEQUENCE [LARGE SCALE GENOMIC DNA]</scope>
</reference>
<dbReference type="EMBL" id="CAUYUJ010014934">
    <property type="protein sequence ID" value="CAK0847840.1"/>
    <property type="molecule type" value="Genomic_DNA"/>
</dbReference>
<evidence type="ECO:0000256" key="2">
    <source>
        <dbReference type="ARBA" id="ARBA00022692"/>
    </source>
</evidence>
<evidence type="ECO:0000256" key="5">
    <source>
        <dbReference type="SAM" id="Phobius"/>
    </source>
</evidence>
<dbReference type="Gene3D" id="1.20.120.350">
    <property type="entry name" value="Voltage-gated potassium channels. Chain C"/>
    <property type="match status" value="1"/>
</dbReference>
<feature type="transmembrane region" description="Helical" evidence="5">
    <location>
        <begin position="104"/>
        <end position="126"/>
    </location>
</feature>
<evidence type="ECO:0000256" key="1">
    <source>
        <dbReference type="ARBA" id="ARBA00004141"/>
    </source>
</evidence>
<dbReference type="InterPro" id="IPR027359">
    <property type="entry name" value="Volt_channel_dom_sf"/>
</dbReference>
<evidence type="ECO:0000256" key="3">
    <source>
        <dbReference type="ARBA" id="ARBA00022989"/>
    </source>
</evidence>
<dbReference type="SUPFAM" id="SSF81324">
    <property type="entry name" value="Voltage-gated potassium channels"/>
    <property type="match status" value="1"/>
</dbReference>
<evidence type="ECO:0000256" key="4">
    <source>
        <dbReference type="ARBA" id="ARBA00023136"/>
    </source>
</evidence>
<gene>
    <name evidence="7" type="ORF">PCOR1329_LOCUS40938</name>
</gene>
<organism evidence="7 8">
    <name type="scientific">Prorocentrum cordatum</name>
    <dbReference type="NCBI Taxonomy" id="2364126"/>
    <lineage>
        <taxon>Eukaryota</taxon>
        <taxon>Sar</taxon>
        <taxon>Alveolata</taxon>
        <taxon>Dinophyceae</taxon>
        <taxon>Prorocentrales</taxon>
        <taxon>Prorocentraceae</taxon>
        <taxon>Prorocentrum</taxon>
    </lineage>
</organism>